<evidence type="ECO:0000313" key="2">
    <source>
        <dbReference type="EMBL" id="OXC72423.1"/>
    </source>
</evidence>
<dbReference type="EMBL" id="MTHB01000278">
    <property type="protein sequence ID" value="OXC72423.1"/>
    <property type="molecule type" value="Genomic_DNA"/>
</dbReference>
<protein>
    <submittedName>
        <fullName evidence="2">N-methylhydantoinase B</fullName>
    </submittedName>
</protein>
<dbReference type="InterPro" id="IPR045079">
    <property type="entry name" value="Oxoprolinase-like"/>
</dbReference>
<evidence type="ECO:0000259" key="1">
    <source>
        <dbReference type="Pfam" id="PF02538"/>
    </source>
</evidence>
<dbReference type="eggNOG" id="COG0146">
    <property type="taxonomic scope" value="Bacteria"/>
</dbReference>
<reference evidence="3" key="1">
    <citation type="submission" date="2017-01" db="EMBL/GenBank/DDBJ databases">
        <title>Genome Analysis of Deinococcus marmoris KOPRI26562.</title>
        <authorList>
            <person name="Kim J.H."/>
            <person name="Oh H.-M."/>
        </authorList>
    </citation>
    <scope>NUCLEOTIDE SEQUENCE [LARGE SCALE GENOMIC DNA]</scope>
    <source>
        <strain evidence="3">PAMC 26633</strain>
    </source>
</reference>
<proteinExistence type="predicted"/>
<dbReference type="RefSeq" id="WP_089165929.1">
    <property type="nucleotide sequence ID" value="NZ_MTHB01000278.1"/>
</dbReference>
<evidence type="ECO:0000313" key="3">
    <source>
        <dbReference type="Proteomes" id="UP000214720"/>
    </source>
</evidence>
<name>A0A226WMS6_CABSO</name>
<organism evidence="2 3">
    <name type="scientific">Caballeronia sordidicola</name>
    <name type="common">Burkholderia sordidicola</name>
    <dbReference type="NCBI Taxonomy" id="196367"/>
    <lineage>
        <taxon>Bacteria</taxon>
        <taxon>Pseudomonadati</taxon>
        <taxon>Pseudomonadota</taxon>
        <taxon>Betaproteobacteria</taxon>
        <taxon>Burkholderiales</taxon>
        <taxon>Burkholderiaceae</taxon>
        <taxon>Caballeronia</taxon>
    </lineage>
</organism>
<feature type="domain" description="Hydantoinase B/oxoprolinase" evidence="1">
    <location>
        <begin position="5"/>
        <end position="529"/>
    </location>
</feature>
<dbReference type="GO" id="GO:0005829">
    <property type="term" value="C:cytosol"/>
    <property type="evidence" value="ECO:0007669"/>
    <property type="project" value="TreeGrafter"/>
</dbReference>
<dbReference type="OrthoDB" id="8612863at2"/>
<dbReference type="GO" id="GO:0017168">
    <property type="term" value="F:5-oxoprolinase (ATP-hydrolyzing) activity"/>
    <property type="evidence" value="ECO:0007669"/>
    <property type="project" value="TreeGrafter"/>
</dbReference>
<gene>
    <name evidence="2" type="ORF">BSU04_43125</name>
</gene>
<dbReference type="InterPro" id="IPR003692">
    <property type="entry name" value="Hydantoinase_B"/>
</dbReference>
<dbReference type="Proteomes" id="UP000214720">
    <property type="component" value="Unassembled WGS sequence"/>
</dbReference>
<dbReference type="AlphaFoldDB" id="A0A226WMS6"/>
<dbReference type="GO" id="GO:0006749">
    <property type="term" value="P:glutathione metabolic process"/>
    <property type="evidence" value="ECO:0007669"/>
    <property type="project" value="TreeGrafter"/>
</dbReference>
<comment type="caution">
    <text evidence="2">The sequence shown here is derived from an EMBL/GenBank/DDBJ whole genome shotgun (WGS) entry which is preliminary data.</text>
</comment>
<dbReference type="Pfam" id="PF02538">
    <property type="entry name" value="Hydantoinase_B"/>
    <property type="match status" value="1"/>
</dbReference>
<sequence length="679" mass="73477">MTFDKSVLQIFANYCVAAAESMAYTLVRTAHSAFVKETEDFSCTLMNTRGLTFASPKTLGATWYPGLDFGAVIDMIDHYEPGDICMTNDAYSGYVATHTPDVMMWKPVFFNGEIVCYVGGHIHNTDMGGAVPASLSRTLTEIYQEGIRFAPTKIVRAGVLDEVLLEHMAINVRAPDQNRGDLKAQIAMLMTGERRVLEIIERFGIERFRAGMDALLEYSEEQARTIVRSMPDGEYFFAEYADEDSVNGRPLRVALTLTVADGSLVFDFTGSDPQLNSSLNMPTGGKERHVLALVGLNYVLYSLNPDLLLNAGMLKVARCILPEGTIMNCVAPAAVGMRSLTAKVAQYVTFGAFSMVCPERLPACPAGGMSILNVKTVDRRGRAVIASIGPVGGGAGGMISGDGSDASGANVAFLRNTPVEINEAEVPIRITKYGVVPGSAGVGKYRGGLGTVMEFRVFSPGTLVTARNRDRSRFASWGVLGGKAGAVSRFTRNPGREDEEDLGVTDLVMCGPGDVIRLEGCGGGGYGHPHERDAQKVAEDVRRGYLRVDQARDLYGVVLVGGAIDGAIDATQTARLREEAKRAMDQTADRKVATHFDYGEARNAYEAKWTRERYDVLTGILARAPVAWRHFLKHKIFDALDAREAAGTLTAGAGIIDELYAGVLRRYPQLLDVEQAAVA</sequence>
<dbReference type="PANTHER" id="PTHR11365:SF23">
    <property type="entry name" value="HYPOTHETICAL 5-OXOPROLINASE (EUROFUNG)-RELATED"/>
    <property type="match status" value="1"/>
</dbReference>
<accession>A0A226WMS6</accession>
<dbReference type="PANTHER" id="PTHR11365">
    <property type="entry name" value="5-OXOPROLINASE RELATED"/>
    <property type="match status" value="1"/>
</dbReference>